<sequence length="465" mass="52501">MDEKVKDQDVLLVAEKGSTELKAVKGMEKGELQTTHLDPRENNSFLKIDKNGNALENFMSNFMRQAKDPTHFQFFKVPLDYIAKAITFIEDGLKNPKDPDNANNLEQYRVKPEDFTKKQSHAIDESRIDWKQLERLGVTRESLEKSNSLDAMLNFQKSPGLIPIVAKFDDVTLRTDARLSFRETPEGNLTVAIHALRKEPELERPYFGMKFSDEDKKNLLSTGNLGRVADVQFKQGENTPVFLSLDKLTNELVAVRADKIKIPETIKGVTLDDKQKQALSEGKSVLVEGMTAKNGKEFSAHIQVNADKKGIEFQFDNNGKKQEQTQNQQQSASGELRIPSKLGGVELTQKQQSDLKADKTIYVSGMVDKQGQEYNAYVKVNHEAGKLDFFKWNPDKAKEIKPDEASKTQVAVNSEGKTNEATKKVDEPLKKGQTQPTEKQEAKQEKKEEKKQAADKPKKSQGRKM</sequence>
<dbReference type="AlphaFoldDB" id="A0A644VFW0"/>
<evidence type="ECO:0000259" key="3">
    <source>
        <dbReference type="Pfam" id="PF13351"/>
    </source>
</evidence>
<feature type="compositionally biased region" description="Basic and acidic residues" evidence="1">
    <location>
        <begin position="438"/>
        <end position="458"/>
    </location>
</feature>
<evidence type="ECO:0008006" key="5">
    <source>
        <dbReference type="Google" id="ProtNLM"/>
    </source>
</evidence>
<feature type="domain" description="DUF4099" evidence="3">
    <location>
        <begin position="123"/>
        <end position="205"/>
    </location>
</feature>
<dbReference type="Pfam" id="PF13351">
    <property type="entry name" value="DUF4099"/>
    <property type="match status" value="1"/>
</dbReference>
<feature type="compositionally biased region" description="Basic and acidic residues" evidence="1">
    <location>
        <begin position="417"/>
        <end position="430"/>
    </location>
</feature>
<feature type="domain" description="DUF3945" evidence="2">
    <location>
        <begin position="339"/>
        <end position="389"/>
    </location>
</feature>
<dbReference type="InterPro" id="IPR025343">
    <property type="entry name" value="DUF4099"/>
</dbReference>
<name>A0A644VFW0_9ZZZZ</name>
<dbReference type="EMBL" id="VSSQ01000282">
    <property type="protein sequence ID" value="MPL89562.1"/>
    <property type="molecule type" value="Genomic_DNA"/>
</dbReference>
<accession>A0A644VFW0</accession>
<feature type="region of interest" description="Disordered" evidence="1">
    <location>
        <begin position="319"/>
        <end position="341"/>
    </location>
</feature>
<organism evidence="4">
    <name type="scientific">bioreactor metagenome</name>
    <dbReference type="NCBI Taxonomy" id="1076179"/>
    <lineage>
        <taxon>unclassified sequences</taxon>
        <taxon>metagenomes</taxon>
        <taxon>ecological metagenomes</taxon>
    </lineage>
</organism>
<comment type="caution">
    <text evidence="4">The sequence shown here is derived from an EMBL/GenBank/DDBJ whole genome shotgun (WGS) entry which is preliminary data.</text>
</comment>
<proteinExistence type="predicted"/>
<feature type="domain" description="DUF3945" evidence="2">
    <location>
        <begin position="263"/>
        <end position="316"/>
    </location>
</feature>
<evidence type="ECO:0000313" key="4">
    <source>
        <dbReference type="EMBL" id="MPL89562.1"/>
    </source>
</evidence>
<evidence type="ECO:0000256" key="1">
    <source>
        <dbReference type="SAM" id="MobiDB-lite"/>
    </source>
</evidence>
<evidence type="ECO:0000259" key="2">
    <source>
        <dbReference type="Pfam" id="PF13101"/>
    </source>
</evidence>
<reference evidence="4" key="1">
    <citation type="submission" date="2019-08" db="EMBL/GenBank/DDBJ databases">
        <authorList>
            <person name="Kucharzyk K."/>
            <person name="Murdoch R.W."/>
            <person name="Higgins S."/>
            <person name="Loffler F."/>
        </authorList>
    </citation>
    <scope>NUCLEOTIDE SEQUENCE</scope>
</reference>
<gene>
    <name evidence="4" type="ORF">SDC9_35598</name>
</gene>
<feature type="region of interest" description="Disordered" evidence="1">
    <location>
        <begin position="400"/>
        <end position="465"/>
    </location>
</feature>
<feature type="compositionally biased region" description="Polar residues" evidence="1">
    <location>
        <begin position="407"/>
        <end position="416"/>
    </location>
</feature>
<dbReference type="InterPro" id="IPR025222">
    <property type="entry name" value="DUF3945"/>
</dbReference>
<dbReference type="Pfam" id="PF13101">
    <property type="entry name" value="DUF3945"/>
    <property type="match status" value="2"/>
</dbReference>
<protein>
    <recommendedName>
        <fullName evidence="5">DUF3945 domain-containing protein</fullName>
    </recommendedName>
</protein>